<protein>
    <recommendedName>
        <fullName evidence="3">DUF11 domain-containing protein</fullName>
    </recommendedName>
</protein>
<name>A0ABP4C326_9ACTN</name>
<keyword evidence="2" id="KW-1185">Reference proteome</keyword>
<dbReference type="Gene3D" id="2.60.40.10">
    <property type="entry name" value="Immunoglobulins"/>
    <property type="match status" value="1"/>
</dbReference>
<gene>
    <name evidence="1" type="ORF">GCM10009550_49280</name>
</gene>
<evidence type="ECO:0008006" key="3">
    <source>
        <dbReference type="Google" id="ProtNLM"/>
    </source>
</evidence>
<dbReference type="InterPro" id="IPR013783">
    <property type="entry name" value="Ig-like_fold"/>
</dbReference>
<dbReference type="EMBL" id="BAAAHH010000022">
    <property type="protein sequence ID" value="GAA0959454.1"/>
    <property type="molecule type" value="Genomic_DNA"/>
</dbReference>
<dbReference type="RefSeq" id="WP_344243306.1">
    <property type="nucleotide sequence ID" value="NZ_BAAAHH010000022.1"/>
</dbReference>
<comment type="caution">
    <text evidence="1">The sequence shown here is derived from an EMBL/GenBank/DDBJ whole genome shotgun (WGS) entry which is preliminary data.</text>
</comment>
<evidence type="ECO:0000313" key="2">
    <source>
        <dbReference type="Proteomes" id="UP001500665"/>
    </source>
</evidence>
<evidence type="ECO:0000313" key="1">
    <source>
        <dbReference type="EMBL" id="GAA0959454.1"/>
    </source>
</evidence>
<proteinExistence type="predicted"/>
<accession>A0ABP4C326</accession>
<sequence length="247" mass="26162">MRWGGRVGAALVAVVLGGLVSGSARAERASLGLSVTAQPRGAVRPGGLLDYRIAVHNPGERRVPRARMTVRRPEGVSVIGLARGCRERAARVVCELGALPPHARRDVVIWGIVDADARGRQLLVARAGGASARSVVRVRPGTDLAVRVRPPKRAVAGRDLVVRAQVVNRGPRTARGVWLAAGTEARRGERRIGALRPGGSAWRSFTLRAPSDAGKRVEVYATAGADLTGEVFPANNSAITTIRLINR</sequence>
<organism evidence="1 2">
    <name type="scientific">Actinocorallia libanotica</name>
    <dbReference type="NCBI Taxonomy" id="46162"/>
    <lineage>
        <taxon>Bacteria</taxon>
        <taxon>Bacillati</taxon>
        <taxon>Actinomycetota</taxon>
        <taxon>Actinomycetes</taxon>
        <taxon>Streptosporangiales</taxon>
        <taxon>Thermomonosporaceae</taxon>
        <taxon>Actinocorallia</taxon>
    </lineage>
</organism>
<reference evidence="2" key="1">
    <citation type="journal article" date="2019" name="Int. J. Syst. Evol. Microbiol.">
        <title>The Global Catalogue of Microorganisms (GCM) 10K type strain sequencing project: providing services to taxonomists for standard genome sequencing and annotation.</title>
        <authorList>
            <consortium name="The Broad Institute Genomics Platform"/>
            <consortium name="The Broad Institute Genome Sequencing Center for Infectious Disease"/>
            <person name="Wu L."/>
            <person name="Ma J."/>
        </authorList>
    </citation>
    <scope>NUCLEOTIDE SEQUENCE [LARGE SCALE GENOMIC DNA]</scope>
    <source>
        <strain evidence="2">JCM 10696</strain>
    </source>
</reference>
<dbReference type="Proteomes" id="UP001500665">
    <property type="component" value="Unassembled WGS sequence"/>
</dbReference>